<dbReference type="PATRIC" id="fig|1345695.10.peg.2095"/>
<dbReference type="PANTHER" id="PTHR40048">
    <property type="entry name" value="RHAMNOSYL O-METHYLTRANSFERASE"/>
    <property type="match status" value="1"/>
</dbReference>
<dbReference type="KEGG" id="csb:CLSA_c42020"/>
<evidence type="ECO:0000256" key="3">
    <source>
        <dbReference type="SAM" id="Coils"/>
    </source>
</evidence>
<name>U5N051_CLOSA</name>
<dbReference type="eggNOG" id="COG4372">
    <property type="taxonomic scope" value="Bacteria"/>
</dbReference>
<dbReference type="HOGENOM" id="CLU_048108_0_0_9"/>
<keyword evidence="1 4" id="KW-0489">Methyltransferase</keyword>
<keyword evidence="3" id="KW-0175">Coiled coil</keyword>
<dbReference type="AlphaFoldDB" id="U5N051"/>
<evidence type="ECO:0000256" key="1">
    <source>
        <dbReference type="ARBA" id="ARBA00022603"/>
    </source>
</evidence>
<keyword evidence="5" id="KW-1185">Reference proteome</keyword>
<dbReference type="InterPro" id="IPR029063">
    <property type="entry name" value="SAM-dependent_MTases_sf"/>
</dbReference>
<protein>
    <submittedName>
        <fullName evidence="4">Methyltransferase domain protein</fullName>
    </submittedName>
</protein>
<keyword evidence="2 4" id="KW-0808">Transferase</keyword>
<dbReference type="OrthoDB" id="176403at2"/>
<dbReference type="GeneID" id="55476870"/>
<reference evidence="4 5" key="1">
    <citation type="journal article" date="2013" name="Genome Announc.">
        <title>Complete Genome Sequence of the Solvent Producer Clostridium saccharobutylicum NCP262 (DSM 13864).</title>
        <authorList>
            <person name="Poehlein A."/>
            <person name="Hartwich K."/>
            <person name="Krabben P."/>
            <person name="Ehrenreich A."/>
            <person name="Liebl W."/>
            <person name="Durre P."/>
            <person name="Gottschalk G."/>
            <person name="Daniel R."/>
        </authorList>
    </citation>
    <scope>NUCLEOTIDE SEQUENCE [LARGE SCALE GENOMIC DNA]</scope>
    <source>
        <strain evidence="4">DSM 13864</strain>
    </source>
</reference>
<dbReference type="Proteomes" id="UP000017118">
    <property type="component" value="Chromosome"/>
</dbReference>
<evidence type="ECO:0000313" key="5">
    <source>
        <dbReference type="Proteomes" id="UP000017118"/>
    </source>
</evidence>
<dbReference type="GO" id="GO:0008168">
    <property type="term" value="F:methyltransferase activity"/>
    <property type="evidence" value="ECO:0007669"/>
    <property type="project" value="UniProtKB-KW"/>
</dbReference>
<dbReference type="Gene3D" id="3.40.50.150">
    <property type="entry name" value="Vaccinia Virus protein VP39"/>
    <property type="match status" value="1"/>
</dbReference>
<dbReference type="GO" id="GO:0005886">
    <property type="term" value="C:plasma membrane"/>
    <property type="evidence" value="ECO:0007669"/>
    <property type="project" value="TreeGrafter"/>
</dbReference>
<proteinExistence type="predicted"/>
<feature type="coiled-coil region" evidence="3">
    <location>
        <begin position="306"/>
        <end position="354"/>
    </location>
</feature>
<dbReference type="Pfam" id="PF13578">
    <property type="entry name" value="Methyltransf_24"/>
    <property type="match status" value="1"/>
</dbReference>
<sequence length="366" mass="43866">MEEWSYHEPKFECDEINYDLLRYSPWSGHRNFAYDFVSFFKPKTIVELGSHYGCSAFAFAQAIKDFNLNTELDAIDTWSGDDFTKNDYENDVYSVFKKTIDKFYSEQKINMLRMTFDEAISKFEDNSIDVLHIDGSHHYDDVKHDFYTWFPKVKNDGIIFLHDISEDIVLGSIMGSNKFWNELSEKFKNTMRFDFSWGLGIIFLSEEKYMRAINKINLSKYQRQNNALSVEYREELRKRYFILKDNKFYIDSLMEQLKVKDLHLNRYNEDMIEKNKYIGVLEKQVLEKDKDLNAYKLNVEGKDKYINELEIQISEKDKILNDYKLNVEGKDRYISELETRIAEKENILFELEEKLKKSFFGKFIKK</sequence>
<dbReference type="EMBL" id="CP006721">
    <property type="protein sequence ID" value="AGX45162.1"/>
    <property type="molecule type" value="Genomic_DNA"/>
</dbReference>
<dbReference type="GO" id="GO:0032259">
    <property type="term" value="P:methylation"/>
    <property type="evidence" value="ECO:0007669"/>
    <property type="project" value="UniProtKB-KW"/>
</dbReference>
<evidence type="ECO:0000256" key="2">
    <source>
        <dbReference type="ARBA" id="ARBA00022679"/>
    </source>
</evidence>
<evidence type="ECO:0000313" key="4">
    <source>
        <dbReference type="EMBL" id="AGX45162.1"/>
    </source>
</evidence>
<dbReference type="GO" id="GO:0071770">
    <property type="term" value="P:DIM/DIP cell wall layer assembly"/>
    <property type="evidence" value="ECO:0007669"/>
    <property type="project" value="TreeGrafter"/>
</dbReference>
<gene>
    <name evidence="4" type="ORF">CLSA_c42020</name>
</gene>
<dbReference type="SUPFAM" id="SSF53335">
    <property type="entry name" value="S-adenosyl-L-methionine-dependent methyltransferases"/>
    <property type="match status" value="1"/>
</dbReference>
<dbReference type="PANTHER" id="PTHR40048:SF1">
    <property type="entry name" value="RHAMNOSYL O-METHYLTRANSFERASE"/>
    <property type="match status" value="1"/>
</dbReference>
<accession>U5N051</accession>
<organism evidence="4 5">
    <name type="scientific">Clostridium saccharobutylicum DSM 13864</name>
    <dbReference type="NCBI Taxonomy" id="1345695"/>
    <lineage>
        <taxon>Bacteria</taxon>
        <taxon>Bacillati</taxon>
        <taxon>Bacillota</taxon>
        <taxon>Clostridia</taxon>
        <taxon>Eubacteriales</taxon>
        <taxon>Clostridiaceae</taxon>
        <taxon>Clostridium</taxon>
    </lineage>
</organism>
<dbReference type="RefSeq" id="WP_022750143.1">
    <property type="nucleotide sequence ID" value="NC_022571.1"/>
</dbReference>